<feature type="compositionally biased region" description="Basic and acidic residues" evidence="1">
    <location>
        <begin position="70"/>
        <end position="82"/>
    </location>
</feature>
<reference evidence="3" key="2">
    <citation type="submission" date="2020-05" db="UniProtKB">
        <authorList>
            <consortium name="EnsemblMetazoa"/>
        </authorList>
    </citation>
    <scope>IDENTIFICATION</scope>
    <source>
        <strain evidence="3">wikel</strain>
    </source>
</reference>
<dbReference type="EMBL" id="ABJB010200393">
    <property type="status" value="NOT_ANNOTATED_CDS"/>
    <property type="molecule type" value="Genomic_DNA"/>
</dbReference>
<proteinExistence type="predicted"/>
<evidence type="ECO:0000256" key="1">
    <source>
        <dbReference type="SAM" id="MobiDB-lite"/>
    </source>
</evidence>
<dbReference type="HOGENOM" id="CLU_2564952_0_0_1"/>
<organism>
    <name type="scientific">Ixodes scapularis</name>
    <name type="common">Black-legged tick</name>
    <name type="synonym">Deer tick</name>
    <dbReference type="NCBI Taxonomy" id="6945"/>
    <lineage>
        <taxon>Eukaryota</taxon>
        <taxon>Metazoa</taxon>
        <taxon>Ecdysozoa</taxon>
        <taxon>Arthropoda</taxon>
        <taxon>Chelicerata</taxon>
        <taxon>Arachnida</taxon>
        <taxon>Acari</taxon>
        <taxon>Parasitiformes</taxon>
        <taxon>Ixodida</taxon>
        <taxon>Ixodoidea</taxon>
        <taxon>Ixodidae</taxon>
        <taxon>Ixodinae</taxon>
        <taxon>Ixodes</taxon>
    </lineage>
</organism>
<dbReference type="AlphaFoldDB" id="B7P9K3"/>
<keyword evidence="4" id="KW-1185">Reference proteome</keyword>
<protein>
    <submittedName>
        <fullName evidence="2 3">Uncharacterized protein</fullName>
    </submittedName>
</protein>
<reference evidence="2 4" key="1">
    <citation type="submission" date="2008-03" db="EMBL/GenBank/DDBJ databases">
        <title>Annotation of Ixodes scapularis.</title>
        <authorList>
            <consortium name="Ixodes scapularis Genome Project Consortium"/>
            <person name="Caler E."/>
            <person name="Hannick L.I."/>
            <person name="Bidwell S."/>
            <person name="Joardar V."/>
            <person name="Thiagarajan M."/>
            <person name="Amedeo P."/>
            <person name="Galinsky K.J."/>
            <person name="Schobel S."/>
            <person name="Inman J."/>
            <person name="Hostetler J."/>
            <person name="Miller J."/>
            <person name="Hammond M."/>
            <person name="Megy K."/>
            <person name="Lawson D."/>
            <person name="Kodira C."/>
            <person name="Sutton G."/>
            <person name="Meyer J."/>
            <person name="Hill C.A."/>
            <person name="Birren B."/>
            <person name="Nene V."/>
            <person name="Collins F."/>
            <person name="Alarcon-Chaidez F."/>
            <person name="Wikel S."/>
            <person name="Strausberg R."/>
        </authorList>
    </citation>
    <scope>NUCLEOTIDE SEQUENCE [LARGE SCALE GENOMIC DNA]</scope>
    <source>
        <strain evidence="4">Wikel</strain>
        <strain evidence="2">Wikel colony</strain>
    </source>
</reference>
<dbReference type="EnsemblMetazoa" id="ISCW003003-RA">
    <property type="protein sequence ID" value="ISCW003003-PA"/>
    <property type="gene ID" value="ISCW003003"/>
</dbReference>
<feature type="region of interest" description="Disordered" evidence="1">
    <location>
        <begin position="1"/>
        <end position="82"/>
    </location>
</feature>
<evidence type="ECO:0000313" key="4">
    <source>
        <dbReference type="Proteomes" id="UP000001555"/>
    </source>
</evidence>
<feature type="compositionally biased region" description="Basic residues" evidence="1">
    <location>
        <begin position="42"/>
        <end position="64"/>
    </location>
</feature>
<dbReference type="VEuPathDB" id="VectorBase:ISCW003003"/>
<evidence type="ECO:0000313" key="3">
    <source>
        <dbReference type="EnsemblMetazoa" id="ISCW003003-PA"/>
    </source>
</evidence>
<accession>B7P9K3</accession>
<feature type="non-terminal residue" evidence="2">
    <location>
        <position position="82"/>
    </location>
</feature>
<dbReference type="PaxDb" id="6945-B7P9K3"/>
<gene>
    <name evidence="2" type="ORF">IscW_ISCW003003</name>
</gene>
<dbReference type="VEuPathDB" id="VectorBase:ISCI003003"/>
<dbReference type="EMBL" id="ABJB010321780">
    <property type="status" value="NOT_ANNOTATED_CDS"/>
    <property type="molecule type" value="Genomic_DNA"/>
</dbReference>
<feature type="non-terminal residue" evidence="2">
    <location>
        <position position="1"/>
    </location>
</feature>
<dbReference type="InParanoid" id="B7P9K3"/>
<dbReference type="EMBL" id="DS664373">
    <property type="protein sequence ID" value="EEC03275.1"/>
    <property type="molecule type" value="Genomic_DNA"/>
</dbReference>
<name>B7P9K3_IXOSC</name>
<sequence length="82" mass="8909">RALPCPSVRSVRTGNALGPRGEHASVGPAGGQGRGADGKERQGRRRTPGIRAQRRGHKASRRLTRSLGTHPKDPRESERRPE</sequence>
<dbReference type="EMBL" id="ABJB010485683">
    <property type="status" value="NOT_ANNOTATED_CDS"/>
    <property type="molecule type" value="Genomic_DNA"/>
</dbReference>
<dbReference type="Proteomes" id="UP000001555">
    <property type="component" value="Unassembled WGS sequence"/>
</dbReference>
<evidence type="ECO:0000313" key="2">
    <source>
        <dbReference type="EMBL" id="EEC03275.1"/>
    </source>
</evidence>